<evidence type="ECO:0000313" key="4">
    <source>
        <dbReference type="Proteomes" id="UP000658514"/>
    </source>
</evidence>
<dbReference type="InterPro" id="IPR012347">
    <property type="entry name" value="Ferritin-like"/>
</dbReference>
<dbReference type="InterPro" id="IPR005183">
    <property type="entry name" value="DUF305_CopM-like"/>
</dbReference>
<organism evidence="3 4">
    <name type="scientific">Calothrix parietina FACHB-288</name>
    <dbReference type="NCBI Taxonomy" id="2692896"/>
    <lineage>
        <taxon>Bacteria</taxon>
        <taxon>Bacillati</taxon>
        <taxon>Cyanobacteriota</taxon>
        <taxon>Cyanophyceae</taxon>
        <taxon>Nostocales</taxon>
        <taxon>Calotrichaceae</taxon>
        <taxon>Calothrix</taxon>
    </lineage>
</organism>
<dbReference type="Gene3D" id="1.20.1260.10">
    <property type="match status" value="1"/>
</dbReference>
<evidence type="ECO:0000313" key="3">
    <source>
        <dbReference type="EMBL" id="MBD2194512.1"/>
    </source>
</evidence>
<proteinExistence type="predicted"/>
<evidence type="ECO:0000256" key="1">
    <source>
        <dbReference type="SAM" id="SignalP"/>
    </source>
</evidence>
<gene>
    <name evidence="3" type="ORF">H6G24_03250</name>
</gene>
<evidence type="ECO:0000259" key="2">
    <source>
        <dbReference type="Pfam" id="PF03713"/>
    </source>
</evidence>
<dbReference type="Pfam" id="PF03713">
    <property type="entry name" value="DUF305"/>
    <property type="match status" value="1"/>
</dbReference>
<dbReference type="PANTHER" id="PTHR36933">
    <property type="entry name" value="SLL0788 PROTEIN"/>
    <property type="match status" value="1"/>
</dbReference>
<sequence>MKTDKLFYSLAGLLASSAISGLLVFNNAQAQVSNSEHNNHQQSTEANPPKGMMGQIDQHFMEKMIPHHTQALETAEMALSRAQHPEIKKLALAIKQDQNREILQMKSWYKAWYGKDLPATGTNHQNMQPKPEGTGEQAQSMKCKMRGMKIDLVALKNAPDFDKEFIQQMVPHHRMAVKMAQMASKKSTKSEIKNLAESIIKTQTAEIQQMEQWYQDWYKSKVE</sequence>
<dbReference type="RefSeq" id="WP_190538722.1">
    <property type="nucleotide sequence ID" value="NZ_CAWPNO010000073.1"/>
</dbReference>
<reference evidence="3 4" key="1">
    <citation type="journal article" date="2020" name="ISME J.">
        <title>Comparative genomics reveals insights into cyanobacterial evolution and habitat adaptation.</title>
        <authorList>
            <person name="Chen M.Y."/>
            <person name="Teng W.K."/>
            <person name="Zhao L."/>
            <person name="Hu C.X."/>
            <person name="Zhou Y.K."/>
            <person name="Han B.P."/>
            <person name="Song L.R."/>
            <person name="Shu W.S."/>
        </authorList>
    </citation>
    <scope>NUCLEOTIDE SEQUENCE [LARGE SCALE GENOMIC DNA]</scope>
    <source>
        <strain evidence="3 4">FACHB-288</strain>
    </source>
</reference>
<feature type="chain" id="PRO_5045795655" evidence="1">
    <location>
        <begin position="31"/>
        <end position="223"/>
    </location>
</feature>
<keyword evidence="4" id="KW-1185">Reference proteome</keyword>
<dbReference type="PANTHER" id="PTHR36933:SF1">
    <property type="entry name" value="SLL0788 PROTEIN"/>
    <property type="match status" value="1"/>
</dbReference>
<dbReference type="EMBL" id="JACJQH010000004">
    <property type="protein sequence ID" value="MBD2194512.1"/>
    <property type="molecule type" value="Genomic_DNA"/>
</dbReference>
<name>A0ABR8A6R2_9CYAN</name>
<feature type="domain" description="DUF305" evidence="2">
    <location>
        <begin position="57"/>
        <end position="214"/>
    </location>
</feature>
<protein>
    <submittedName>
        <fullName evidence="3">DUF305 domain-containing protein</fullName>
    </submittedName>
</protein>
<dbReference type="Proteomes" id="UP000658514">
    <property type="component" value="Unassembled WGS sequence"/>
</dbReference>
<accession>A0ABR8A6R2</accession>
<feature type="signal peptide" evidence="1">
    <location>
        <begin position="1"/>
        <end position="30"/>
    </location>
</feature>
<comment type="caution">
    <text evidence="3">The sequence shown here is derived from an EMBL/GenBank/DDBJ whole genome shotgun (WGS) entry which is preliminary data.</text>
</comment>
<keyword evidence="1" id="KW-0732">Signal</keyword>